<sequence length="390" mass="42949">MTTLPTLPTAIRTQLAEATVTVLGPRPVTAWTARYFGPWWPTTEVPVDSHHDSELLVTAHTDPIHYQELADRVGLEPHQTTSYAREPMLVTHRSDGTILAVSPGQRLAYRAYRSSEHGRTLDIIGCDAEPVATATARLAREAVRGRLLRAGWCLLHASAVTRDGRAFLTLGDKGAGKTTTALTLARQPQWQLLANDRVFIRPDHHTGQLQVLPWPAAIAVGLGLLRAFGWTDILRGRLDAGDQLHPTQDSRVTRALLAGSDEPLWDGKRELKAQIWPHQLSDWFGIDLSQRGAVTALLFPALTYEGSPGSNPAAARPIEDSDWLAGKTEDRYPDIFELARVPLGGTDLARDLVTAELRAHLHQGLALTHDIQANARFLDQILGDYLRTFS</sequence>
<dbReference type="EMBL" id="JAVREM010000012">
    <property type="protein sequence ID" value="MDT0319289.1"/>
    <property type="molecule type" value="Genomic_DNA"/>
</dbReference>
<dbReference type="InterPro" id="IPR027417">
    <property type="entry name" value="P-loop_NTPase"/>
</dbReference>
<accession>A0ABU2LNY0</accession>
<dbReference type="SUPFAM" id="SSF53795">
    <property type="entry name" value="PEP carboxykinase-like"/>
    <property type="match status" value="1"/>
</dbReference>
<reference evidence="2" key="1">
    <citation type="submission" date="2023-07" db="EMBL/GenBank/DDBJ databases">
        <title>30 novel species of actinomycetes from the DSMZ collection.</title>
        <authorList>
            <person name="Nouioui I."/>
        </authorList>
    </citation>
    <scope>NUCLEOTIDE SEQUENCE [LARGE SCALE GENOMIC DNA]</scope>
    <source>
        <strain evidence="2">DSM 44918</strain>
    </source>
</reference>
<protein>
    <submittedName>
        <fullName evidence="1">Uncharacterized protein</fullName>
    </submittedName>
</protein>
<dbReference type="RefSeq" id="WP_311598501.1">
    <property type="nucleotide sequence ID" value="NZ_JAVREM010000012.1"/>
</dbReference>
<organism evidence="1 2">
    <name type="scientific">Streptomyces millisiae</name>
    <dbReference type="NCBI Taxonomy" id="3075542"/>
    <lineage>
        <taxon>Bacteria</taxon>
        <taxon>Bacillati</taxon>
        <taxon>Actinomycetota</taxon>
        <taxon>Actinomycetes</taxon>
        <taxon>Kitasatosporales</taxon>
        <taxon>Streptomycetaceae</taxon>
        <taxon>Streptomyces</taxon>
    </lineage>
</organism>
<keyword evidence="2" id="KW-1185">Reference proteome</keyword>
<comment type="caution">
    <text evidence="1">The sequence shown here is derived from an EMBL/GenBank/DDBJ whole genome shotgun (WGS) entry which is preliminary data.</text>
</comment>
<gene>
    <name evidence="1" type="ORF">RNC47_13170</name>
</gene>
<dbReference type="Gene3D" id="3.40.50.300">
    <property type="entry name" value="P-loop containing nucleotide triphosphate hydrolases"/>
    <property type="match status" value="1"/>
</dbReference>
<evidence type="ECO:0000313" key="1">
    <source>
        <dbReference type="EMBL" id="MDT0319289.1"/>
    </source>
</evidence>
<proteinExistence type="predicted"/>
<name>A0ABU2LNY0_9ACTN</name>
<dbReference type="Proteomes" id="UP001183420">
    <property type="component" value="Unassembled WGS sequence"/>
</dbReference>
<evidence type="ECO:0000313" key="2">
    <source>
        <dbReference type="Proteomes" id="UP001183420"/>
    </source>
</evidence>